<protein>
    <recommendedName>
        <fullName evidence="1">Chromo domain-containing protein</fullName>
    </recommendedName>
</protein>
<dbReference type="InterPro" id="IPR023780">
    <property type="entry name" value="Chromo_domain"/>
</dbReference>
<dbReference type="Pfam" id="PF00385">
    <property type="entry name" value="Chromo"/>
    <property type="match status" value="1"/>
</dbReference>
<accession>A0A4Y2RX79</accession>
<dbReference type="Gene3D" id="2.40.50.40">
    <property type="match status" value="1"/>
</dbReference>
<evidence type="ECO:0000313" key="2">
    <source>
        <dbReference type="EMBL" id="GBN80341.1"/>
    </source>
</evidence>
<name>A0A4Y2RX79_ARAVE</name>
<dbReference type="PROSITE" id="PS50013">
    <property type="entry name" value="CHROMO_2"/>
    <property type="match status" value="1"/>
</dbReference>
<dbReference type="PANTHER" id="PTHR46585:SF1">
    <property type="entry name" value="CHROMO DOMAIN-CONTAINING PROTEIN"/>
    <property type="match status" value="1"/>
</dbReference>
<dbReference type="OrthoDB" id="6423361at2759"/>
<evidence type="ECO:0000313" key="3">
    <source>
        <dbReference type="Proteomes" id="UP000499080"/>
    </source>
</evidence>
<keyword evidence="3" id="KW-1185">Reference proteome</keyword>
<dbReference type="SMART" id="SM00298">
    <property type="entry name" value="CHROMO"/>
    <property type="match status" value="1"/>
</dbReference>
<dbReference type="GO" id="GO:0005694">
    <property type="term" value="C:chromosome"/>
    <property type="evidence" value="ECO:0007669"/>
    <property type="project" value="UniProtKB-ARBA"/>
</dbReference>
<sequence length="256" mass="29547">MEPSSININDQAEVWKNLYGDLSKQKSEKPLFKVGDTVRISKWKGRFEKGYENNWSREIFTVHQIVPRIPTVYKLRDFHNKVIEGTFYEKEMQAVVDSGYYPVEKVIKKRKRKGKMEYFVKFQGYPDEFNSWLRKMSCVTKVLYACCTTKFQEHYTNHKGSGIPYYEGVSFQKGYGLGGIFRRLFRAALPFLVKGGKALGKEAFITGTNVINDVVSGEDIKIAAKRRSKEAGKNLARKAIGHVHSMMGKGKYKRKR</sequence>
<dbReference type="Proteomes" id="UP000499080">
    <property type="component" value="Unassembled WGS sequence"/>
</dbReference>
<organism evidence="2 3">
    <name type="scientific">Araneus ventricosus</name>
    <name type="common">Orbweaver spider</name>
    <name type="synonym">Epeira ventricosa</name>
    <dbReference type="NCBI Taxonomy" id="182803"/>
    <lineage>
        <taxon>Eukaryota</taxon>
        <taxon>Metazoa</taxon>
        <taxon>Ecdysozoa</taxon>
        <taxon>Arthropoda</taxon>
        <taxon>Chelicerata</taxon>
        <taxon>Arachnida</taxon>
        <taxon>Araneae</taxon>
        <taxon>Araneomorphae</taxon>
        <taxon>Entelegynae</taxon>
        <taxon>Araneoidea</taxon>
        <taxon>Araneidae</taxon>
        <taxon>Araneus</taxon>
    </lineage>
</organism>
<gene>
    <name evidence="2" type="ORF">AVEN_6253_1</name>
</gene>
<dbReference type="PANTHER" id="PTHR46585">
    <property type="entry name" value="INTEGRASE CORE DOMAIN CONTAINING PROTEIN"/>
    <property type="match status" value="1"/>
</dbReference>
<dbReference type="AlphaFoldDB" id="A0A4Y2RX79"/>
<reference evidence="2 3" key="1">
    <citation type="journal article" date="2019" name="Sci. Rep.">
        <title>Orb-weaving spider Araneus ventricosus genome elucidates the spidroin gene catalogue.</title>
        <authorList>
            <person name="Kono N."/>
            <person name="Nakamura H."/>
            <person name="Ohtoshi R."/>
            <person name="Moran D.A.P."/>
            <person name="Shinohara A."/>
            <person name="Yoshida Y."/>
            <person name="Fujiwara M."/>
            <person name="Mori M."/>
            <person name="Tomita M."/>
            <person name="Arakawa K."/>
        </authorList>
    </citation>
    <scope>NUCLEOTIDE SEQUENCE [LARGE SCALE GENOMIC DNA]</scope>
</reference>
<dbReference type="EMBL" id="BGPR01018860">
    <property type="protein sequence ID" value="GBN80341.1"/>
    <property type="molecule type" value="Genomic_DNA"/>
</dbReference>
<feature type="domain" description="Chromo" evidence="1">
    <location>
        <begin position="101"/>
        <end position="132"/>
    </location>
</feature>
<dbReference type="SUPFAM" id="SSF54160">
    <property type="entry name" value="Chromo domain-like"/>
    <property type="match status" value="1"/>
</dbReference>
<feature type="non-terminal residue" evidence="2">
    <location>
        <position position="256"/>
    </location>
</feature>
<evidence type="ECO:0000259" key="1">
    <source>
        <dbReference type="PROSITE" id="PS50013"/>
    </source>
</evidence>
<comment type="caution">
    <text evidence="2">The sequence shown here is derived from an EMBL/GenBank/DDBJ whole genome shotgun (WGS) entry which is preliminary data.</text>
</comment>
<dbReference type="InterPro" id="IPR016197">
    <property type="entry name" value="Chromo-like_dom_sf"/>
</dbReference>
<dbReference type="InterPro" id="IPR000953">
    <property type="entry name" value="Chromo/chromo_shadow_dom"/>
</dbReference>
<proteinExistence type="predicted"/>
<dbReference type="CDD" id="cd00024">
    <property type="entry name" value="CD_CSD"/>
    <property type="match status" value="1"/>
</dbReference>